<dbReference type="PANTHER" id="PTHR36141:SF4">
    <property type="entry name" value="OS08G0148566 PROTEIN"/>
    <property type="match status" value="1"/>
</dbReference>
<evidence type="ECO:0008006" key="4">
    <source>
        <dbReference type="Google" id="ProtNLM"/>
    </source>
</evidence>
<reference evidence="2" key="2">
    <citation type="submission" date="2018-05" db="EMBL/GenBank/DDBJ databases">
        <title>OpunRS2 (Oryza punctata Reference Sequence Version 2).</title>
        <authorList>
            <person name="Zhang J."/>
            <person name="Kudrna D."/>
            <person name="Lee S."/>
            <person name="Talag J."/>
            <person name="Welchert J."/>
            <person name="Wing R.A."/>
        </authorList>
    </citation>
    <scope>NUCLEOTIDE SEQUENCE [LARGE SCALE GENOMIC DNA]</scope>
</reference>
<organism evidence="2">
    <name type="scientific">Oryza punctata</name>
    <name type="common">Red rice</name>
    <dbReference type="NCBI Taxonomy" id="4537"/>
    <lineage>
        <taxon>Eukaryota</taxon>
        <taxon>Viridiplantae</taxon>
        <taxon>Streptophyta</taxon>
        <taxon>Embryophyta</taxon>
        <taxon>Tracheophyta</taxon>
        <taxon>Spermatophyta</taxon>
        <taxon>Magnoliopsida</taxon>
        <taxon>Liliopsida</taxon>
        <taxon>Poales</taxon>
        <taxon>Poaceae</taxon>
        <taxon>BOP clade</taxon>
        <taxon>Oryzoideae</taxon>
        <taxon>Oryzeae</taxon>
        <taxon>Oryzinae</taxon>
        <taxon>Oryza</taxon>
    </lineage>
</organism>
<dbReference type="OMA" id="EHAPINI"/>
<dbReference type="InterPro" id="IPR009003">
    <property type="entry name" value="Peptidase_S1_PA"/>
</dbReference>
<dbReference type="Gramene" id="OPUNC05G03870.1">
    <property type="protein sequence ID" value="OPUNC05G03870.1"/>
    <property type="gene ID" value="OPUNC05G03870"/>
</dbReference>
<dbReference type="PANTHER" id="PTHR36141">
    <property type="entry name" value="OS08G0148500 PROTEIN"/>
    <property type="match status" value="1"/>
</dbReference>
<evidence type="ECO:0000256" key="1">
    <source>
        <dbReference type="SAM" id="MobiDB-lite"/>
    </source>
</evidence>
<keyword evidence="3" id="KW-1185">Reference proteome</keyword>
<name>A0A0E0KYS8_ORYPU</name>
<dbReference type="HOGENOM" id="CLU_062121_0_0_1"/>
<dbReference type="Proteomes" id="UP000026962">
    <property type="component" value="Chromosome 5"/>
</dbReference>
<dbReference type="AlphaFoldDB" id="A0A0E0KYS8"/>
<accession>A0A0E0KYS8</accession>
<feature type="region of interest" description="Disordered" evidence="1">
    <location>
        <begin position="59"/>
        <end position="129"/>
    </location>
</feature>
<reference evidence="2" key="1">
    <citation type="submission" date="2015-04" db="UniProtKB">
        <authorList>
            <consortium name="EnsemblPlants"/>
        </authorList>
    </citation>
    <scope>IDENTIFICATION</scope>
</reference>
<dbReference type="SUPFAM" id="SSF50494">
    <property type="entry name" value="Trypsin-like serine proteases"/>
    <property type="match status" value="1"/>
</dbReference>
<dbReference type="EnsemblPlants" id="OPUNC05G03870.1">
    <property type="protein sequence ID" value="OPUNC05G03870.1"/>
    <property type="gene ID" value="OPUNC05G03870"/>
</dbReference>
<evidence type="ECO:0000313" key="2">
    <source>
        <dbReference type="EnsemblPlants" id="OPUNC05G03870.1"/>
    </source>
</evidence>
<protein>
    <recommendedName>
        <fullName evidence="4">Peptidase S1 domain-containing protein</fullName>
    </recommendedName>
</protein>
<proteinExistence type="predicted"/>
<dbReference type="InterPro" id="IPR043504">
    <property type="entry name" value="Peptidase_S1_PA_chymotrypsin"/>
</dbReference>
<dbReference type="Pfam" id="PF13365">
    <property type="entry name" value="Trypsin_2"/>
    <property type="match status" value="1"/>
</dbReference>
<dbReference type="Gene3D" id="2.40.10.10">
    <property type="entry name" value="Trypsin-like serine proteases"/>
    <property type="match status" value="2"/>
</dbReference>
<dbReference type="eggNOG" id="ENOG502SXTD">
    <property type="taxonomic scope" value="Eukaryota"/>
</dbReference>
<evidence type="ECO:0000313" key="3">
    <source>
        <dbReference type="Proteomes" id="UP000026962"/>
    </source>
</evidence>
<sequence length="378" mass="41955">MAQPRNLPHIFSNEAENYIATTAVDSVFLVEVDIRHFHVSNNQPEYQDMCRDMYTTISDRVLPKPPPQTETDSASKASKKNQSDGPSASRGKGKRKGPSTSKEMKSTSELAPEPEPEPKKGLTMNITQGTRQRQATGFVIAKRGNTIKILTSAHIVEDVYTKDKHEVTLQELNTAFMFDVLCVHQERRILATPSPVPISRRLRSLTNAMVVAIDTSKDLLVLQVHADGIFLSDSQMCTCEHAPINIALAPPRTREKVMLLGWPPQRSESSSEGCVSFLKRTYDAVCDVDFNVKGYTMRLMEVSGLVCAHGYSGGPLLNHESEFVGTYHGTIEMNGYAVSLGDIRRFLARFQVLTGGWPAANQTNHCTIIQNDKANIYN</sequence>